<protein>
    <submittedName>
        <fullName evidence="1">Uncharacterized protein</fullName>
    </submittedName>
</protein>
<dbReference type="Proteomes" id="UP001321047">
    <property type="component" value="Unassembled WGS sequence"/>
</dbReference>
<accession>A0AAP2Z4K9</accession>
<dbReference type="RefSeq" id="WP_342805626.1">
    <property type="nucleotide sequence ID" value="NZ_JAOPJZ010000001.1"/>
</dbReference>
<gene>
    <name evidence="1" type="ORF">OB919_01385</name>
</gene>
<name>A0AAP2Z4K9_9EURY</name>
<organism evidence="1 2">
    <name type="scientific">Natronosalvus hydrolyticus</name>
    <dbReference type="NCBI Taxonomy" id="2979988"/>
    <lineage>
        <taxon>Archaea</taxon>
        <taxon>Methanobacteriati</taxon>
        <taxon>Methanobacteriota</taxon>
        <taxon>Stenosarchaea group</taxon>
        <taxon>Halobacteria</taxon>
        <taxon>Halobacteriales</taxon>
        <taxon>Natrialbaceae</taxon>
        <taxon>Natronosalvus</taxon>
    </lineage>
</organism>
<comment type="caution">
    <text evidence="1">The sequence shown here is derived from an EMBL/GenBank/DDBJ whole genome shotgun (WGS) entry which is preliminary data.</text>
</comment>
<dbReference type="AlphaFoldDB" id="A0AAP2Z4K9"/>
<proteinExistence type="predicted"/>
<dbReference type="EMBL" id="JAOPJZ010000001">
    <property type="protein sequence ID" value="MCU4750644.1"/>
    <property type="molecule type" value="Genomic_DNA"/>
</dbReference>
<sequence>MAAHRSPVEAVAVLERPKPSWKFSDRRPKRLTMGDTERKIDARIAVSTETRDQVRDQKRGGETYDQLLQKVADQFDPNEAPLQD</sequence>
<evidence type="ECO:0000313" key="2">
    <source>
        <dbReference type="Proteomes" id="UP001321047"/>
    </source>
</evidence>
<evidence type="ECO:0000313" key="1">
    <source>
        <dbReference type="EMBL" id="MCU4750644.1"/>
    </source>
</evidence>
<reference evidence="1 2" key="1">
    <citation type="submission" date="2022-09" db="EMBL/GenBank/DDBJ databases">
        <title>Enrichment on poylsaccharides allowed isolation of novel metabolic and taxonomic groups of Haloarchaea.</title>
        <authorList>
            <person name="Sorokin D.Y."/>
            <person name="Elcheninov A.G."/>
            <person name="Khizhniak T.V."/>
            <person name="Kolganova T.V."/>
            <person name="Kublanov I.V."/>
        </authorList>
    </citation>
    <scope>NUCLEOTIDE SEQUENCE [LARGE SCALE GENOMIC DNA]</scope>
    <source>
        <strain evidence="1 2">AArc-curdl1</strain>
    </source>
</reference>
<keyword evidence="2" id="KW-1185">Reference proteome</keyword>